<protein>
    <recommendedName>
        <fullName evidence="4">Membrane-bound lysozyme inhibitor of c-type lysozyme MliC</fullName>
    </recommendedName>
</protein>
<feature type="signal peptide" evidence="1">
    <location>
        <begin position="1"/>
        <end position="21"/>
    </location>
</feature>
<name>A0A2V4V4A2_9GAMM</name>
<sequence length="142" mass="15170">MNTFTKIVAALPALALLSACATTAPTTPNASDVPASDTSASETMPSAAYDRMAPAPYTCTDDSIITAKQSINKKQVMLNVTLPKVKWASQPVILNGDAQDHVASYVNDSSPDAVYAWHMKEDKGIFAIKWADGTEYNVSCQI</sequence>
<dbReference type="PROSITE" id="PS51257">
    <property type="entry name" value="PROKAR_LIPOPROTEIN"/>
    <property type="match status" value="1"/>
</dbReference>
<comment type="caution">
    <text evidence="2">The sequence shown here is derived from an EMBL/GenBank/DDBJ whole genome shotgun (WGS) entry which is preliminary data.</text>
</comment>
<dbReference type="RefSeq" id="WP_110921760.1">
    <property type="nucleotide sequence ID" value="NZ_QJSU01000001.1"/>
</dbReference>
<keyword evidence="1" id="KW-0732">Signal</keyword>
<gene>
    <name evidence="2" type="ORF">DFP82_10184</name>
</gene>
<accession>A0A2V4V4A2</accession>
<dbReference type="EMBL" id="QJSU01000001">
    <property type="protein sequence ID" value="PYE40771.1"/>
    <property type="molecule type" value="Genomic_DNA"/>
</dbReference>
<dbReference type="OrthoDB" id="6647442at2"/>
<evidence type="ECO:0000313" key="3">
    <source>
        <dbReference type="Proteomes" id="UP000247746"/>
    </source>
</evidence>
<reference evidence="2 3" key="1">
    <citation type="submission" date="2018-06" db="EMBL/GenBank/DDBJ databases">
        <title>Genomic Encyclopedia of Type Strains, Phase III (KMG-III): the genomes of soil and plant-associated and newly described type strains.</title>
        <authorList>
            <person name="Whitman W."/>
        </authorList>
    </citation>
    <scope>NUCLEOTIDE SEQUENCE [LARGE SCALE GENOMIC DNA]</scope>
    <source>
        <strain evidence="2 3">CECT 5889</strain>
    </source>
</reference>
<evidence type="ECO:0008006" key="4">
    <source>
        <dbReference type="Google" id="ProtNLM"/>
    </source>
</evidence>
<organism evidence="2 3">
    <name type="scientific">Psychrobacter fozii</name>
    <dbReference type="NCBI Taxonomy" id="198480"/>
    <lineage>
        <taxon>Bacteria</taxon>
        <taxon>Pseudomonadati</taxon>
        <taxon>Pseudomonadota</taxon>
        <taxon>Gammaproteobacteria</taxon>
        <taxon>Moraxellales</taxon>
        <taxon>Moraxellaceae</taxon>
        <taxon>Psychrobacter</taxon>
    </lineage>
</organism>
<proteinExistence type="predicted"/>
<evidence type="ECO:0000256" key="1">
    <source>
        <dbReference type="SAM" id="SignalP"/>
    </source>
</evidence>
<dbReference type="Proteomes" id="UP000247746">
    <property type="component" value="Unassembled WGS sequence"/>
</dbReference>
<keyword evidence="3" id="KW-1185">Reference proteome</keyword>
<feature type="chain" id="PRO_5015968958" description="Membrane-bound lysozyme inhibitor of c-type lysozyme MliC" evidence="1">
    <location>
        <begin position="22"/>
        <end position="142"/>
    </location>
</feature>
<evidence type="ECO:0000313" key="2">
    <source>
        <dbReference type="EMBL" id="PYE40771.1"/>
    </source>
</evidence>
<dbReference type="AlphaFoldDB" id="A0A2V4V4A2"/>